<comment type="caution">
    <text evidence="1">The sequence shown here is derived from an EMBL/GenBank/DDBJ whole genome shotgun (WGS) entry which is preliminary data.</text>
</comment>
<proteinExistence type="predicted"/>
<protein>
    <submittedName>
        <fullName evidence="1">Uncharacterized protein</fullName>
    </submittedName>
</protein>
<organism evidence="1 2">
    <name type="scientific">Streptomyces polychromogenes</name>
    <dbReference type="NCBI Taxonomy" id="67342"/>
    <lineage>
        <taxon>Bacteria</taxon>
        <taxon>Bacillati</taxon>
        <taxon>Actinomycetota</taxon>
        <taxon>Actinomycetes</taxon>
        <taxon>Kitasatosporales</taxon>
        <taxon>Streptomycetaceae</taxon>
        <taxon>Streptomyces</taxon>
    </lineage>
</organism>
<sequence length="137" mass="14547">MLRPRSRQYSECASWVSPRPGFLGSSPPLTPPSYRLTTLTQPAGPRNPRETDALWRRGLLPDGLTKSLTASLVLQGTVPARVPDAHAWATPAHARGPVAKTAPIRPPYAAACLQPPVHDQAPGPCMGVRGSGTASRL</sequence>
<evidence type="ECO:0000313" key="2">
    <source>
        <dbReference type="Proteomes" id="UP001501867"/>
    </source>
</evidence>
<name>A0ABP3EUE2_9ACTN</name>
<dbReference type="Proteomes" id="UP001501867">
    <property type="component" value="Unassembled WGS sequence"/>
</dbReference>
<accession>A0ABP3EUE2</accession>
<gene>
    <name evidence="1" type="ORF">GCM10010302_10520</name>
</gene>
<evidence type="ECO:0000313" key="1">
    <source>
        <dbReference type="EMBL" id="GAA0274813.1"/>
    </source>
</evidence>
<keyword evidence="2" id="KW-1185">Reference proteome</keyword>
<dbReference type="EMBL" id="BAAABV010000009">
    <property type="protein sequence ID" value="GAA0274813.1"/>
    <property type="molecule type" value="Genomic_DNA"/>
</dbReference>
<reference evidence="2" key="1">
    <citation type="journal article" date="2019" name="Int. J. Syst. Evol. Microbiol.">
        <title>The Global Catalogue of Microorganisms (GCM) 10K type strain sequencing project: providing services to taxonomists for standard genome sequencing and annotation.</title>
        <authorList>
            <consortium name="The Broad Institute Genomics Platform"/>
            <consortium name="The Broad Institute Genome Sequencing Center for Infectious Disease"/>
            <person name="Wu L."/>
            <person name="Ma J."/>
        </authorList>
    </citation>
    <scope>NUCLEOTIDE SEQUENCE [LARGE SCALE GENOMIC DNA]</scope>
    <source>
        <strain evidence="2">JCM 4505</strain>
    </source>
</reference>